<evidence type="ECO:0000313" key="2">
    <source>
        <dbReference type="Proteomes" id="UP001476807"/>
    </source>
</evidence>
<name>A0ABV1RP46_9BACT</name>
<keyword evidence="2" id="KW-1185">Reference proteome</keyword>
<dbReference type="Proteomes" id="UP001476807">
    <property type="component" value="Unassembled WGS sequence"/>
</dbReference>
<sequence length="112" mass="12568">MQRVLSKEYNITPIKAAIILLLGSFATKSRSEEVAALSVPEILALLSYSKSNKMNLYYAAQELCGDSPYLRKEKRGRINYYSLTAKGVALIRDCVEKAKVYRFEVSQIQVAA</sequence>
<comment type="caution">
    <text evidence="1">The sequence shown here is derived from an EMBL/GenBank/DDBJ whole genome shotgun (WGS) entry which is preliminary data.</text>
</comment>
<accession>A0ABV1RP46</accession>
<gene>
    <name evidence="1" type="ORF">ABS362_01270</name>
</gene>
<proteinExistence type="predicted"/>
<organism evidence="1 2">
    <name type="scientific">Pontibacter populi</name>
    <dbReference type="NCBI Taxonomy" id="890055"/>
    <lineage>
        <taxon>Bacteria</taxon>
        <taxon>Pseudomonadati</taxon>
        <taxon>Bacteroidota</taxon>
        <taxon>Cytophagia</taxon>
        <taxon>Cytophagales</taxon>
        <taxon>Hymenobacteraceae</taxon>
        <taxon>Pontibacter</taxon>
    </lineage>
</organism>
<protein>
    <recommendedName>
        <fullName evidence="3">Transcriptional regulator</fullName>
    </recommendedName>
</protein>
<reference evidence="1 2" key="1">
    <citation type="submission" date="2024-06" db="EMBL/GenBank/DDBJ databases">
        <title>Pontibacter populi HYL7-15.</title>
        <authorList>
            <person name="Kim M.K."/>
        </authorList>
    </citation>
    <scope>NUCLEOTIDE SEQUENCE [LARGE SCALE GENOMIC DNA]</scope>
    <source>
        <strain evidence="1 2">HYL7-15</strain>
    </source>
</reference>
<evidence type="ECO:0000313" key="1">
    <source>
        <dbReference type="EMBL" id="MER2996153.1"/>
    </source>
</evidence>
<dbReference type="EMBL" id="JBEOKT010000001">
    <property type="protein sequence ID" value="MER2996153.1"/>
    <property type="molecule type" value="Genomic_DNA"/>
</dbReference>
<evidence type="ECO:0008006" key="3">
    <source>
        <dbReference type="Google" id="ProtNLM"/>
    </source>
</evidence>